<evidence type="ECO:0000313" key="6">
    <source>
        <dbReference type="Proteomes" id="UP001285244"/>
    </source>
</evidence>
<dbReference type="EMBL" id="JALBUS010000006">
    <property type="protein sequence ID" value="MDX8417227.1"/>
    <property type="molecule type" value="Genomic_DNA"/>
</dbReference>
<dbReference type="InterPro" id="IPR011991">
    <property type="entry name" value="ArsR-like_HTH"/>
</dbReference>
<keyword evidence="2" id="KW-0238">DNA-binding</keyword>
<dbReference type="InterPro" id="IPR000485">
    <property type="entry name" value="AsnC-type_HTH_dom"/>
</dbReference>
<dbReference type="Gene3D" id="3.30.70.920">
    <property type="match status" value="1"/>
</dbReference>
<organism evidence="5 6">
    <name type="scientific">Absicoccus intestinalis</name>
    <dbReference type="NCBI Taxonomy" id="2926319"/>
    <lineage>
        <taxon>Bacteria</taxon>
        <taxon>Bacillati</taxon>
        <taxon>Bacillota</taxon>
        <taxon>Erysipelotrichia</taxon>
        <taxon>Erysipelotrichales</taxon>
        <taxon>Erysipelotrichaceae</taxon>
        <taxon>Absicoccus</taxon>
    </lineage>
</organism>
<sequence>MAKNLDGIDRKILNILQKDARSSIKEIAQQVFLSSPAVLVRIKRLEEEGYIEGYHAQLNMEQLGMNIKAFIKVNLQAKYRSEFLAYIESETNVVSSYTITGDYAYLLEVIYDSMKQLDAFIQNLQIYGQTKTDIVFLTSFENRSLEFAEEK</sequence>
<evidence type="ECO:0000256" key="1">
    <source>
        <dbReference type="ARBA" id="ARBA00023015"/>
    </source>
</evidence>
<dbReference type="InterPro" id="IPR036390">
    <property type="entry name" value="WH_DNA-bd_sf"/>
</dbReference>
<dbReference type="Proteomes" id="UP001285244">
    <property type="component" value="Unassembled WGS sequence"/>
</dbReference>
<gene>
    <name evidence="5" type="ORF">MOZ64_05145</name>
</gene>
<dbReference type="SUPFAM" id="SSF54909">
    <property type="entry name" value="Dimeric alpha+beta barrel"/>
    <property type="match status" value="1"/>
</dbReference>
<dbReference type="CDD" id="cd00090">
    <property type="entry name" value="HTH_ARSR"/>
    <property type="match status" value="1"/>
</dbReference>
<evidence type="ECO:0000256" key="2">
    <source>
        <dbReference type="ARBA" id="ARBA00023125"/>
    </source>
</evidence>
<dbReference type="PANTHER" id="PTHR30154:SF53">
    <property type="entry name" value="HTH-TYPE TRANSCRIPTIONAL REGULATOR LRPC"/>
    <property type="match status" value="1"/>
</dbReference>
<protein>
    <submittedName>
        <fullName evidence="5">Lrp/AsnC family transcriptional regulator</fullName>
    </submittedName>
</protein>
<keyword evidence="3" id="KW-0804">Transcription</keyword>
<dbReference type="InterPro" id="IPR036388">
    <property type="entry name" value="WH-like_DNA-bd_sf"/>
</dbReference>
<evidence type="ECO:0000259" key="4">
    <source>
        <dbReference type="PROSITE" id="PS50956"/>
    </source>
</evidence>
<dbReference type="SMART" id="SM00344">
    <property type="entry name" value="HTH_ASNC"/>
    <property type="match status" value="1"/>
</dbReference>
<dbReference type="RefSeq" id="WP_320325523.1">
    <property type="nucleotide sequence ID" value="NZ_JALBUS010000006.1"/>
</dbReference>
<dbReference type="PANTHER" id="PTHR30154">
    <property type="entry name" value="LEUCINE-RESPONSIVE REGULATORY PROTEIN"/>
    <property type="match status" value="1"/>
</dbReference>
<dbReference type="InterPro" id="IPR019887">
    <property type="entry name" value="Tscrpt_reg_AsnC/Lrp_C"/>
</dbReference>
<keyword evidence="1" id="KW-0805">Transcription regulation</keyword>
<dbReference type="PRINTS" id="PR00033">
    <property type="entry name" value="HTHASNC"/>
</dbReference>
<dbReference type="PROSITE" id="PS50956">
    <property type="entry name" value="HTH_ASNC_2"/>
    <property type="match status" value="1"/>
</dbReference>
<dbReference type="InterPro" id="IPR011008">
    <property type="entry name" value="Dimeric_a/b-barrel"/>
</dbReference>
<comment type="caution">
    <text evidence="5">The sequence shown here is derived from an EMBL/GenBank/DDBJ whole genome shotgun (WGS) entry which is preliminary data.</text>
</comment>
<feature type="domain" description="HTH asnC-type" evidence="4">
    <location>
        <begin position="5"/>
        <end position="66"/>
    </location>
</feature>
<evidence type="ECO:0000313" key="5">
    <source>
        <dbReference type="EMBL" id="MDX8417227.1"/>
    </source>
</evidence>
<dbReference type="Gene3D" id="1.10.10.10">
    <property type="entry name" value="Winged helix-like DNA-binding domain superfamily/Winged helix DNA-binding domain"/>
    <property type="match status" value="1"/>
</dbReference>
<dbReference type="Pfam" id="PF01037">
    <property type="entry name" value="AsnC_trans_reg"/>
    <property type="match status" value="1"/>
</dbReference>
<dbReference type="InterPro" id="IPR019888">
    <property type="entry name" value="Tscrpt_reg_AsnC-like"/>
</dbReference>
<reference evidence="5 6" key="1">
    <citation type="submission" date="2022-03" db="EMBL/GenBank/DDBJ databases">
        <title>Novel taxa within the pig intestine.</title>
        <authorList>
            <person name="Wylensek D."/>
            <person name="Bishof K."/>
            <person name="Afrizal A."/>
            <person name="Clavel T."/>
        </authorList>
    </citation>
    <scope>NUCLEOTIDE SEQUENCE [LARGE SCALE GENOMIC DNA]</scope>
    <source>
        <strain evidence="5 6">Cla-KB-P134</strain>
    </source>
</reference>
<dbReference type="SUPFAM" id="SSF46785">
    <property type="entry name" value="Winged helix' DNA-binding domain"/>
    <property type="match status" value="1"/>
</dbReference>
<dbReference type="Pfam" id="PF13412">
    <property type="entry name" value="HTH_24"/>
    <property type="match status" value="1"/>
</dbReference>
<name>A0ABU4WL16_9FIRM</name>
<accession>A0ABU4WL16</accession>
<evidence type="ECO:0000256" key="3">
    <source>
        <dbReference type="ARBA" id="ARBA00023163"/>
    </source>
</evidence>
<keyword evidence="6" id="KW-1185">Reference proteome</keyword>
<proteinExistence type="predicted"/>